<evidence type="ECO:0000313" key="1">
    <source>
        <dbReference type="EMBL" id="SOQ46838.1"/>
    </source>
</evidence>
<organism evidence="1">
    <name type="scientific">Spodoptera frugiperda</name>
    <name type="common">Fall armyworm</name>
    <dbReference type="NCBI Taxonomy" id="7108"/>
    <lineage>
        <taxon>Eukaryota</taxon>
        <taxon>Metazoa</taxon>
        <taxon>Ecdysozoa</taxon>
        <taxon>Arthropoda</taxon>
        <taxon>Hexapoda</taxon>
        <taxon>Insecta</taxon>
        <taxon>Pterygota</taxon>
        <taxon>Neoptera</taxon>
        <taxon>Endopterygota</taxon>
        <taxon>Lepidoptera</taxon>
        <taxon>Glossata</taxon>
        <taxon>Ditrysia</taxon>
        <taxon>Noctuoidea</taxon>
        <taxon>Noctuidae</taxon>
        <taxon>Amphipyrinae</taxon>
        <taxon>Spodoptera</taxon>
    </lineage>
</organism>
<sequence length="130" mass="14623">MQLDASVRCRATFRVLLTKKHPVPTTAFRACIVGAFTNIQVHIHMTPRPETTSGSHRVALCGNRTRYTLRGNRLHCHRANRVGVVIFNKAQAALDSVFPAVQLQIVRRNTTTSCFRWQPCACAVHNNARM</sequence>
<dbReference type="AlphaFoldDB" id="A0A2H1W186"/>
<proteinExistence type="predicted"/>
<accession>A0A2H1W186</accession>
<gene>
    <name evidence="1" type="ORF">SFRICE_021666</name>
</gene>
<reference evidence="1" key="1">
    <citation type="submission" date="2016-07" db="EMBL/GenBank/DDBJ databases">
        <authorList>
            <person name="Bretaudeau A."/>
        </authorList>
    </citation>
    <scope>NUCLEOTIDE SEQUENCE</scope>
    <source>
        <strain evidence="1">Rice</strain>
        <tissue evidence="1">Whole body</tissue>
    </source>
</reference>
<name>A0A2H1W186_SPOFR</name>
<protein>
    <submittedName>
        <fullName evidence="1">SFRICE_021666</fullName>
    </submittedName>
</protein>
<dbReference type="EMBL" id="ODYU01005716">
    <property type="protein sequence ID" value="SOQ46838.1"/>
    <property type="molecule type" value="Genomic_DNA"/>
</dbReference>